<dbReference type="PROSITE" id="PS51318">
    <property type="entry name" value="TAT"/>
    <property type="match status" value="1"/>
</dbReference>
<dbReference type="PANTHER" id="PTHR43818">
    <property type="entry name" value="BCDNA.GH03377"/>
    <property type="match status" value="1"/>
</dbReference>
<dbReference type="Gene3D" id="3.40.50.720">
    <property type="entry name" value="NAD(P)-binding Rossmann-like Domain"/>
    <property type="match status" value="1"/>
</dbReference>
<dbReference type="GO" id="GO:0000166">
    <property type="term" value="F:nucleotide binding"/>
    <property type="evidence" value="ECO:0007669"/>
    <property type="project" value="InterPro"/>
</dbReference>
<dbReference type="Gene3D" id="3.30.360.10">
    <property type="entry name" value="Dihydrodipicolinate Reductase, domain 2"/>
    <property type="match status" value="1"/>
</dbReference>
<dbReference type="SUPFAM" id="SSF55347">
    <property type="entry name" value="Glyceraldehyde-3-phosphate dehydrogenase-like, C-terminal domain"/>
    <property type="match status" value="1"/>
</dbReference>
<dbReference type="InterPro" id="IPR055170">
    <property type="entry name" value="GFO_IDH_MocA-like_dom"/>
</dbReference>
<dbReference type="KEGG" id="mcos:GM418_28200"/>
<keyword evidence="4" id="KW-1185">Reference proteome</keyword>
<protein>
    <submittedName>
        <fullName evidence="3">Gfo/Idh/MocA family oxidoreductase</fullName>
    </submittedName>
</protein>
<dbReference type="InterPro" id="IPR000683">
    <property type="entry name" value="Gfo/Idh/MocA-like_OxRdtase_N"/>
</dbReference>
<dbReference type="Pfam" id="PF01408">
    <property type="entry name" value="GFO_IDH_MocA"/>
    <property type="match status" value="1"/>
</dbReference>
<dbReference type="EMBL" id="CP046401">
    <property type="protein sequence ID" value="QGY47408.1"/>
    <property type="molecule type" value="Genomic_DNA"/>
</dbReference>
<dbReference type="InterPro" id="IPR006311">
    <property type="entry name" value="TAT_signal"/>
</dbReference>
<name>A0A6I6K1R9_9BACT</name>
<evidence type="ECO:0000313" key="3">
    <source>
        <dbReference type="EMBL" id="QGY47408.1"/>
    </source>
</evidence>
<proteinExistence type="predicted"/>
<dbReference type="SUPFAM" id="SSF51735">
    <property type="entry name" value="NAD(P)-binding Rossmann-fold domains"/>
    <property type="match status" value="1"/>
</dbReference>
<feature type="domain" description="GFO/IDH/MocA-like oxidoreductase" evidence="2">
    <location>
        <begin position="178"/>
        <end position="309"/>
    </location>
</feature>
<sequence>MEITKRNRREFLKEMSIYAGSTAFLASIPWINAFAQENGKNIAPSDRVRLGIVGVGSRGHGLLLNLLAIENVDVVAVCDNYQPMYERAIKTTNGKAKAFYDYRKMLDEFSDLDGVIIATPLHEHAHITIDFLNAGIHVFCEKSMARTIEDAKQMVDTSVQTGRILQIGQQRLFNPVYLDALERIRQGEIGQLTQVRAFWHRNNDWRRPIPGPELERKINWRMYREYSGGLMTELATHQIQVANWFIDQVPTQVVGSGSICFWKDGREVYDQVALVYDYPNGVKCIYDSMIANKHYGLEEQIMGNLGTIEPEANRIYSENPPSAPGIRQLVYNIESGIFDVIPIGGATWLPEVAGTDPGKMIKSYDNNDTYLQLVGFTKAIRTGKPYPNLLREGFHATVAALLGLQAMDTNAVVTWPAEYVMKKE</sequence>
<dbReference type="PANTHER" id="PTHR43818:SF12">
    <property type="entry name" value="NADH-DEPENDENT DEHYDROGENASE-RELATED"/>
    <property type="match status" value="1"/>
</dbReference>
<gene>
    <name evidence="3" type="ORF">GM418_28200</name>
</gene>
<accession>A0A6I6K1R9</accession>
<dbReference type="AlphaFoldDB" id="A0A6I6K1R9"/>
<dbReference type="InterPro" id="IPR036291">
    <property type="entry name" value="NAD(P)-bd_dom_sf"/>
</dbReference>
<evidence type="ECO:0000259" key="1">
    <source>
        <dbReference type="Pfam" id="PF01408"/>
    </source>
</evidence>
<reference evidence="3 4" key="1">
    <citation type="submission" date="2019-11" db="EMBL/GenBank/DDBJ databases">
        <authorList>
            <person name="Zheng R.K."/>
            <person name="Sun C.M."/>
        </authorList>
    </citation>
    <scope>NUCLEOTIDE SEQUENCE [LARGE SCALE GENOMIC DNA]</scope>
    <source>
        <strain evidence="3 4">WC007</strain>
    </source>
</reference>
<evidence type="ECO:0000313" key="4">
    <source>
        <dbReference type="Proteomes" id="UP000428260"/>
    </source>
</evidence>
<dbReference type="InterPro" id="IPR050463">
    <property type="entry name" value="Gfo/Idh/MocA_oxidrdct_glycsds"/>
</dbReference>
<dbReference type="RefSeq" id="WP_158871253.1">
    <property type="nucleotide sequence ID" value="NZ_CP046401.1"/>
</dbReference>
<evidence type="ECO:0000259" key="2">
    <source>
        <dbReference type="Pfam" id="PF22725"/>
    </source>
</evidence>
<feature type="domain" description="Gfo/Idh/MocA-like oxidoreductase N-terminal" evidence="1">
    <location>
        <begin position="49"/>
        <end position="168"/>
    </location>
</feature>
<dbReference type="Pfam" id="PF22725">
    <property type="entry name" value="GFO_IDH_MocA_C3"/>
    <property type="match status" value="1"/>
</dbReference>
<dbReference type="Proteomes" id="UP000428260">
    <property type="component" value="Chromosome"/>
</dbReference>
<organism evidence="3 4">
    <name type="scientific">Maribellus comscasis</name>
    <dbReference type="NCBI Taxonomy" id="2681766"/>
    <lineage>
        <taxon>Bacteria</taxon>
        <taxon>Pseudomonadati</taxon>
        <taxon>Bacteroidota</taxon>
        <taxon>Bacteroidia</taxon>
        <taxon>Marinilabiliales</taxon>
        <taxon>Prolixibacteraceae</taxon>
        <taxon>Maribellus</taxon>
    </lineage>
</organism>